<evidence type="ECO:0000313" key="4">
    <source>
        <dbReference type="Proteomes" id="UP000193920"/>
    </source>
</evidence>
<proteinExistence type="predicted"/>
<evidence type="ECO:0000313" key="3">
    <source>
        <dbReference type="EMBL" id="ORY50614.1"/>
    </source>
</evidence>
<dbReference type="EMBL" id="MCOG01000097">
    <property type="protein sequence ID" value="ORY50614.1"/>
    <property type="molecule type" value="Genomic_DNA"/>
</dbReference>
<keyword evidence="1" id="KW-0175">Coiled coil</keyword>
<feature type="compositionally biased region" description="Basic and acidic residues" evidence="2">
    <location>
        <begin position="222"/>
        <end position="243"/>
    </location>
</feature>
<dbReference type="STRING" id="1754190.A0A1Y2CUV0"/>
<feature type="coiled-coil region" evidence="1">
    <location>
        <begin position="143"/>
        <end position="173"/>
    </location>
</feature>
<feature type="non-terminal residue" evidence="3">
    <location>
        <position position="683"/>
    </location>
</feature>
<reference evidence="3 4" key="1">
    <citation type="submission" date="2016-08" db="EMBL/GenBank/DDBJ databases">
        <title>A Parts List for Fungal Cellulosomes Revealed by Comparative Genomics.</title>
        <authorList>
            <consortium name="DOE Joint Genome Institute"/>
            <person name="Haitjema C.H."/>
            <person name="Gilmore S.P."/>
            <person name="Henske J.K."/>
            <person name="Solomon K.V."/>
            <person name="De Groot R."/>
            <person name="Kuo A."/>
            <person name="Mondo S.J."/>
            <person name="Salamov A.A."/>
            <person name="Labutti K."/>
            <person name="Zhao Z."/>
            <person name="Chiniquy J."/>
            <person name="Barry K."/>
            <person name="Brewer H.M."/>
            <person name="Purvine S.O."/>
            <person name="Wright A.T."/>
            <person name="Boxma B."/>
            <person name="Van Alen T."/>
            <person name="Hackstein J.H."/>
            <person name="Baker S.E."/>
            <person name="Grigoriev I.V."/>
            <person name="O'Malley M.A."/>
        </authorList>
    </citation>
    <scope>NUCLEOTIDE SEQUENCE [LARGE SCALE GENOMIC DNA]</scope>
    <source>
        <strain evidence="3 4">G1</strain>
    </source>
</reference>
<feature type="compositionally biased region" description="Low complexity" evidence="2">
    <location>
        <begin position="271"/>
        <end position="338"/>
    </location>
</feature>
<feature type="compositionally biased region" description="Low complexity" evidence="2">
    <location>
        <begin position="209"/>
        <end position="219"/>
    </location>
</feature>
<dbReference type="SMART" id="SM00015">
    <property type="entry name" value="IQ"/>
    <property type="match status" value="3"/>
</dbReference>
<dbReference type="Proteomes" id="UP000193920">
    <property type="component" value="Unassembled WGS sequence"/>
</dbReference>
<organism evidence="3 4">
    <name type="scientific">Neocallimastix californiae</name>
    <dbReference type="NCBI Taxonomy" id="1754190"/>
    <lineage>
        <taxon>Eukaryota</taxon>
        <taxon>Fungi</taxon>
        <taxon>Fungi incertae sedis</taxon>
        <taxon>Chytridiomycota</taxon>
        <taxon>Chytridiomycota incertae sedis</taxon>
        <taxon>Neocallimastigomycetes</taxon>
        <taxon>Neocallimastigales</taxon>
        <taxon>Neocallimastigaceae</taxon>
        <taxon>Neocallimastix</taxon>
    </lineage>
</organism>
<name>A0A1Y2CUV0_9FUNG</name>
<dbReference type="Gene3D" id="1.20.5.190">
    <property type="match status" value="1"/>
</dbReference>
<sequence length="683" mass="79770">MAVEFSKLYSTRGNILYDEYFRLIKEEEDTRKQEHDAAALIQLTWHRYKEKKYRDLLKKSVIKIQKSYRGYISRVKTKERIIKENKLKRKKYYNEKAILIQKVWRGFHSRKEIFDFYAYKQYLRDVTDYTFKVNDDIKRKAKVQRQQMESAFLENEEKKLQELASKIHHVLSTKVNDGVCKYPHQLLHRMYREKIYENELRRVNIIPSQNTQNTQNTQNKSNLDRYTEKKIDFGSRLKPDRSVTSKTSLSSSILRNHLPPPTVSSSNNKTPLSPSKSHLNSKSPSSSPSQSPSQSQSQLQSQSKSLSKSHLNSQSQSQSQSQLQSPLQSQSKSQSRSQLKSRSRSQSKSQLKSQSPPHSRSHSRSQQNLSQLQYPQSVSYYRSRSFKSISPSKESLSLASQRGVNILSNNTSSMCITTTTDTPSSSSSSSPLSSPYKHYKIDEDHYAASLDTFGNQDHDENVNCQDQEQEPNQEPEQEQDIYTLNEKRFATLNLEDDNYTGYEFEHLTEILTKKEKLSLPISTIPESVIKNTKALSDWKKKNINRPRSSIPLQKEIIFKENIPNKYLKKKADGPFLPTYLLNRKLKGTKPEDLSLHNRITIDETQRRLKEEKIKNDNKILFEDFNLSQHLPPFKHQNLLNHNELWVKPKDLITILSEMSKFKGKHDFRARKTNLCYDAYKEDF</sequence>
<protein>
    <submittedName>
        <fullName evidence="3">Uncharacterized protein</fullName>
    </submittedName>
</protein>
<dbReference type="InterPro" id="IPR000048">
    <property type="entry name" value="IQ_motif_EF-hand-BS"/>
</dbReference>
<evidence type="ECO:0000256" key="1">
    <source>
        <dbReference type="SAM" id="Coils"/>
    </source>
</evidence>
<feature type="compositionally biased region" description="Low complexity" evidence="2">
    <location>
        <begin position="346"/>
        <end position="373"/>
    </location>
</feature>
<dbReference type="PROSITE" id="PS50096">
    <property type="entry name" value="IQ"/>
    <property type="match status" value="2"/>
</dbReference>
<dbReference type="OrthoDB" id="190375at2759"/>
<feature type="compositionally biased region" description="Acidic residues" evidence="2">
    <location>
        <begin position="467"/>
        <end position="478"/>
    </location>
</feature>
<keyword evidence="4" id="KW-1185">Reference proteome</keyword>
<dbReference type="Pfam" id="PF00612">
    <property type="entry name" value="IQ"/>
    <property type="match status" value="2"/>
</dbReference>
<feature type="region of interest" description="Disordered" evidence="2">
    <location>
        <begin position="206"/>
        <end position="374"/>
    </location>
</feature>
<accession>A0A1Y2CUV0</accession>
<feature type="region of interest" description="Disordered" evidence="2">
    <location>
        <begin position="451"/>
        <end position="478"/>
    </location>
</feature>
<dbReference type="AlphaFoldDB" id="A0A1Y2CUV0"/>
<gene>
    <name evidence="3" type="ORF">LY90DRAFT_702876</name>
</gene>
<evidence type="ECO:0000256" key="2">
    <source>
        <dbReference type="SAM" id="MobiDB-lite"/>
    </source>
</evidence>
<comment type="caution">
    <text evidence="3">The sequence shown here is derived from an EMBL/GenBank/DDBJ whole genome shotgun (WGS) entry which is preliminary data.</text>
</comment>